<keyword evidence="1" id="KW-0812">Transmembrane</keyword>
<gene>
    <name evidence="2" type="ORF">J2W48_001515</name>
</gene>
<evidence type="ECO:0008006" key="4">
    <source>
        <dbReference type="Google" id="ProtNLM"/>
    </source>
</evidence>
<reference evidence="2 3" key="1">
    <citation type="submission" date="2023-07" db="EMBL/GenBank/DDBJ databases">
        <title>Sorghum-associated microbial communities from plants grown in Nebraska, USA.</title>
        <authorList>
            <person name="Schachtman D."/>
        </authorList>
    </citation>
    <scope>NUCLEOTIDE SEQUENCE [LARGE SCALE GENOMIC DNA]</scope>
    <source>
        <strain evidence="2 3">4129</strain>
    </source>
</reference>
<evidence type="ECO:0000313" key="2">
    <source>
        <dbReference type="EMBL" id="MDR7209577.1"/>
    </source>
</evidence>
<feature type="transmembrane region" description="Helical" evidence="1">
    <location>
        <begin position="54"/>
        <end position="72"/>
    </location>
</feature>
<feature type="transmembrane region" description="Helical" evidence="1">
    <location>
        <begin position="12"/>
        <end position="34"/>
    </location>
</feature>
<protein>
    <recommendedName>
        <fullName evidence="4">SMODS-associating 2TM beta-strand rich effector domain-containing protein</fullName>
    </recommendedName>
</protein>
<dbReference type="Proteomes" id="UP001269081">
    <property type="component" value="Unassembled WGS sequence"/>
</dbReference>
<keyword evidence="1" id="KW-1133">Transmembrane helix</keyword>
<name>A0ABU1Y5S5_9FLAO</name>
<comment type="caution">
    <text evidence="2">The sequence shown here is derived from an EMBL/GenBank/DDBJ whole genome shotgun (WGS) entry which is preliminary data.</text>
</comment>
<evidence type="ECO:0000256" key="1">
    <source>
        <dbReference type="SAM" id="Phobius"/>
    </source>
</evidence>
<sequence>MKFSQKVKDIFDIVRAISSYIAILLFSFALYFAYSANSIKTEDIPKYLFPFGKIVAIFLVSLPFVLYLYDIIKIKYIIFRGKLSGFILEKHQLIIDISDSDGKNATFYQKIFFHKFSNNNKEQYLSNLSVSGTINAKSIQTLNCFYSLDSDQKSLNLSYVNNMKKLNKVPNFFKENDRFLIFYAHLENTFIDKKESWDIDVHNLCQDYNLQIFLPENKGVDNVKFLRVTNNEEKLVDNIQPIVIKLNNRYKIELQIMNFDKNDKYRVTWTLD</sequence>
<keyword evidence="1" id="KW-0472">Membrane</keyword>
<organism evidence="2 3">
    <name type="scientific">Flavobacterium piscis</name>
    <dbReference type="NCBI Taxonomy" id="1114874"/>
    <lineage>
        <taxon>Bacteria</taxon>
        <taxon>Pseudomonadati</taxon>
        <taxon>Bacteroidota</taxon>
        <taxon>Flavobacteriia</taxon>
        <taxon>Flavobacteriales</taxon>
        <taxon>Flavobacteriaceae</taxon>
        <taxon>Flavobacterium</taxon>
    </lineage>
</organism>
<keyword evidence="3" id="KW-1185">Reference proteome</keyword>
<evidence type="ECO:0000313" key="3">
    <source>
        <dbReference type="Proteomes" id="UP001269081"/>
    </source>
</evidence>
<accession>A0ABU1Y5S5</accession>
<dbReference type="RefSeq" id="WP_310279953.1">
    <property type="nucleotide sequence ID" value="NZ_JAVDWQ010000004.1"/>
</dbReference>
<proteinExistence type="predicted"/>
<dbReference type="EMBL" id="JAVDWQ010000004">
    <property type="protein sequence ID" value="MDR7209577.1"/>
    <property type="molecule type" value="Genomic_DNA"/>
</dbReference>